<evidence type="ECO:0000256" key="1">
    <source>
        <dbReference type="ARBA" id="ARBA00023224"/>
    </source>
</evidence>
<evidence type="ECO:0000259" key="5">
    <source>
        <dbReference type="PROSITE" id="PS50111"/>
    </source>
</evidence>
<dbReference type="STRING" id="715226.ABI_19940"/>
<evidence type="ECO:0000256" key="2">
    <source>
        <dbReference type="ARBA" id="ARBA00029447"/>
    </source>
</evidence>
<dbReference type="PROSITE" id="PS50111">
    <property type="entry name" value="CHEMOTAXIS_TRANSDUC_2"/>
    <property type="match status" value="1"/>
</dbReference>
<feature type="region of interest" description="Disordered" evidence="4">
    <location>
        <begin position="210"/>
        <end position="231"/>
    </location>
</feature>
<dbReference type="GO" id="GO:0007165">
    <property type="term" value="P:signal transduction"/>
    <property type="evidence" value="ECO:0007669"/>
    <property type="project" value="UniProtKB-KW"/>
</dbReference>
<feature type="compositionally biased region" description="Polar residues" evidence="4">
    <location>
        <begin position="217"/>
        <end position="231"/>
    </location>
</feature>
<gene>
    <name evidence="6" type="ORF">ABI_19940</name>
</gene>
<dbReference type="SUPFAM" id="SSF58104">
    <property type="entry name" value="Methyl-accepting chemotaxis protein (MCP) signaling domain"/>
    <property type="match status" value="1"/>
</dbReference>
<dbReference type="eggNOG" id="COG0840">
    <property type="taxonomic scope" value="Bacteria"/>
</dbReference>
<name>F4QLY2_9CAUL</name>
<dbReference type="PANTHER" id="PTHR32089:SF112">
    <property type="entry name" value="LYSOZYME-LIKE PROTEIN-RELATED"/>
    <property type="match status" value="1"/>
</dbReference>
<dbReference type="PANTHER" id="PTHR32089">
    <property type="entry name" value="METHYL-ACCEPTING CHEMOTAXIS PROTEIN MCPB"/>
    <property type="match status" value="1"/>
</dbReference>
<dbReference type="GO" id="GO:0004888">
    <property type="term" value="F:transmembrane signaling receptor activity"/>
    <property type="evidence" value="ECO:0007669"/>
    <property type="project" value="InterPro"/>
</dbReference>
<accession>F4QLY2</accession>
<dbReference type="RefSeq" id="WP_006272753.1">
    <property type="nucleotide sequence ID" value="NZ_GL883077.1"/>
</dbReference>
<dbReference type="GO" id="GO:0006935">
    <property type="term" value="P:chemotaxis"/>
    <property type="evidence" value="ECO:0007669"/>
    <property type="project" value="InterPro"/>
</dbReference>
<dbReference type="HOGENOM" id="CLU_000445_107_32_5"/>
<sequence>MSEPALRIDTPETCRPDPAEIVARISAIAGTLGLELVSVSGAVDDVIARHSVQTEALTRLAGAAAIVSDQNAQIMAAARAAEDVIDQSAEESRRRVHDTTHAMEAWVTSADSAATRISALSQSIDSVGAIAKSIETIAANTNLLALNATIEAARAGDAGRGFAVVAQEVKALSNQTREASQRIQKTLSHLTAEIRSLTESSAETLAIARRMSGQGGSQRSNESGSGDRSASLASLGEAFERVRGTVHTVTEGAQAIHARSEDLRSGLTHLAGDVKALDGLLLDGGKRLVGVAMSGEQIMQATNAAGVRNGDSPFLASAEDAAGRIGGLFEKAVAEGAISLADLFDETYTPIAGSDPQQFMTRFVGLTDRLLPDIQEAILASDNRIAFCAAVDRKGFLATHNRKFSHVQRPGESEWNTANCRNRRLFNDRVGLRAGSNGGEPLVQAYRRAMGGGTFVMMKDISAPIRVHGRHWGGFRIGVLA</sequence>
<keyword evidence="7" id="KW-1185">Reference proteome</keyword>
<evidence type="ECO:0000256" key="4">
    <source>
        <dbReference type="SAM" id="MobiDB-lite"/>
    </source>
</evidence>
<dbReference type="GO" id="GO:0016020">
    <property type="term" value="C:membrane"/>
    <property type="evidence" value="ECO:0007669"/>
    <property type="project" value="InterPro"/>
</dbReference>
<dbReference type="Gene3D" id="1.10.287.950">
    <property type="entry name" value="Methyl-accepting chemotaxis protein"/>
    <property type="match status" value="1"/>
</dbReference>
<dbReference type="PRINTS" id="PR00260">
    <property type="entry name" value="CHEMTRNSDUCR"/>
</dbReference>
<dbReference type="SMART" id="SM00283">
    <property type="entry name" value="MA"/>
    <property type="match status" value="1"/>
</dbReference>
<dbReference type="Proteomes" id="UP000006512">
    <property type="component" value="Unassembled WGS sequence"/>
</dbReference>
<comment type="similarity">
    <text evidence="2">Belongs to the methyl-accepting chemotaxis (MCP) protein family.</text>
</comment>
<keyword evidence="1 3" id="KW-0807">Transducer</keyword>
<dbReference type="InterPro" id="IPR004090">
    <property type="entry name" value="Chemotax_Me-accpt_rcpt"/>
</dbReference>
<dbReference type="InterPro" id="IPR004089">
    <property type="entry name" value="MCPsignal_dom"/>
</dbReference>
<proteinExistence type="inferred from homology"/>
<dbReference type="OrthoDB" id="2489132at2"/>
<reference evidence="7" key="1">
    <citation type="submission" date="2011-03" db="EMBL/GenBank/DDBJ databases">
        <title>Draft genome sequence of Brevundimonas diminuta.</title>
        <authorList>
            <person name="Brown P.J.B."/>
            <person name="Buechlein A."/>
            <person name="Hemmerich C."/>
            <person name="Brun Y.V."/>
        </authorList>
    </citation>
    <scope>NUCLEOTIDE SEQUENCE [LARGE SCALE GENOMIC DNA]</scope>
    <source>
        <strain evidence="7">C19</strain>
    </source>
</reference>
<feature type="domain" description="Methyl-accepting transducer" evidence="5">
    <location>
        <begin position="28"/>
        <end position="271"/>
    </location>
</feature>
<organism evidence="6 7">
    <name type="scientific">Asticcacaulis biprosthecium C19</name>
    <dbReference type="NCBI Taxonomy" id="715226"/>
    <lineage>
        <taxon>Bacteria</taxon>
        <taxon>Pseudomonadati</taxon>
        <taxon>Pseudomonadota</taxon>
        <taxon>Alphaproteobacteria</taxon>
        <taxon>Caulobacterales</taxon>
        <taxon>Caulobacteraceae</taxon>
        <taxon>Asticcacaulis</taxon>
    </lineage>
</organism>
<evidence type="ECO:0000313" key="6">
    <source>
        <dbReference type="EMBL" id="EGF93554.1"/>
    </source>
</evidence>
<dbReference type="AlphaFoldDB" id="F4QLY2"/>
<evidence type="ECO:0000256" key="3">
    <source>
        <dbReference type="PROSITE-ProRule" id="PRU00284"/>
    </source>
</evidence>
<evidence type="ECO:0000313" key="7">
    <source>
        <dbReference type="Proteomes" id="UP000006512"/>
    </source>
</evidence>
<protein>
    <submittedName>
        <fullName evidence="6">Methyl-accepting chemotaxis protein MCP signaling domain protein</fullName>
    </submittedName>
</protein>
<dbReference type="Pfam" id="PF00015">
    <property type="entry name" value="MCPsignal"/>
    <property type="match status" value="1"/>
</dbReference>
<dbReference type="EMBL" id="GL883077">
    <property type="protein sequence ID" value="EGF93554.1"/>
    <property type="molecule type" value="Genomic_DNA"/>
</dbReference>